<protein>
    <recommendedName>
        <fullName evidence="2">DUF5652 domain-containing protein</fullName>
    </recommendedName>
</protein>
<keyword evidence="1" id="KW-0812">Transmembrane</keyword>
<feature type="domain" description="DUF5652" evidence="2">
    <location>
        <begin position="15"/>
        <end position="72"/>
    </location>
</feature>
<evidence type="ECO:0000256" key="1">
    <source>
        <dbReference type="SAM" id="Phobius"/>
    </source>
</evidence>
<evidence type="ECO:0000259" key="2">
    <source>
        <dbReference type="Pfam" id="PF18893"/>
    </source>
</evidence>
<accession>A0A1F8B0K5</accession>
<dbReference type="EMBL" id="MGGZ01000020">
    <property type="protein sequence ID" value="OGM57005.1"/>
    <property type="molecule type" value="Genomic_DNA"/>
</dbReference>
<evidence type="ECO:0000313" key="3">
    <source>
        <dbReference type="EMBL" id="OGM57005.1"/>
    </source>
</evidence>
<gene>
    <name evidence="3" type="ORF">A3E46_02325</name>
</gene>
<dbReference type="Pfam" id="PF18893">
    <property type="entry name" value="DUF5652"/>
    <property type="match status" value="1"/>
</dbReference>
<dbReference type="STRING" id="1802513.A3E46_02325"/>
<proteinExistence type="predicted"/>
<dbReference type="InterPro" id="IPR043712">
    <property type="entry name" value="DUF5652"/>
</dbReference>
<evidence type="ECO:0000313" key="4">
    <source>
        <dbReference type="Proteomes" id="UP000178313"/>
    </source>
</evidence>
<keyword evidence="1" id="KW-0472">Membrane</keyword>
<organism evidence="3 4">
    <name type="scientific">Candidatus Woesebacteria bacterium RIFCSPHIGHO2_12_FULL_46_16</name>
    <dbReference type="NCBI Taxonomy" id="1802513"/>
    <lineage>
        <taxon>Bacteria</taxon>
        <taxon>Candidatus Woeseibacteriota</taxon>
    </lineage>
</organism>
<reference evidence="3 4" key="1">
    <citation type="journal article" date="2016" name="Nat. Commun.">
        <title>Thousands of microbial genomes shed light on interconnected biogeochemical processes in an aquifer system.</title>
        <authorList>
            <person name="Anantharaman K."/>
            <person name="Brown C.T."/>
            <person name="Hug L.A."/>
            <person name="Sharon I."/>
            <person name="Castelle C.J."/>
            <person name="Probst A.J."/>
            <person name="Thomas B.C."/>
            <person name="Singh A."/>
            <person name="Wilkins M.J."/>
            <person name="Karaoz U."/>
            <person name="Brodie E.L."/>
            <person name="Williams K.H."/>
            <person name="Hubbard S.S."/>
            <person name="Banfield J.F."/>
        </authorList>
    </citation>
    <scope>NUCLEOTIDE SEQUENCE [LARGE SCALE GENOMIC DNA]</scope>
</reference>
<dbReference type="Proteomes" id="UP000178313">
    <property type="component" value="Unassembled WGS sequence"/>
</dbReference>
<keyword evidence="1" id="KW-1133">Transmembrane helix</keyword>
<name>A0A1F8B0K5_9BACT</name>
<comment type="caution">
    <text evidence="3">The sequence shown here is derived from an EMBL/GenBank/DDBJ whole genome shotgun (WGS) entry which is preliminary data.</text>
</comment>
<feature type="transmembrane region" description="Helical" evidence="1">
    <location>
        <begin position="45"/>
        <end position="66"/>
    </location>
</feature>
<sequence>MNVYKELLYGPIANFPTALLIVVIVWSVFWKGLALWRAARGSQKYWFVALLIINTAGLLEIAYLAFFQKKRK</sequence>
<feature type="transmembrane region" description="Helical" evidence="1">
    <location>
        <begin position="12"/>
        <end position="33"/>
    </location>
</feature>
<dbReference type="AlphaFoldDB" id="A0A1F8B0K5"/>